<protein>
    <submittedName>
        <fullName evidence="2">Uncharacterized protein</fullName>
    </submittedName>
</protein>
<evidence type="ECO:0000256" key="1">
    <source>
        <dbReference type="SAM" id="MobiDB-lite"/>
    </source>
</evidence>
<reference evidence="2" key="1">
    <citation type="journal article" date="2020" name="Stud. Mycol.">
        <title>101 Dothideomycetes genomes: a test case for predicting lifestyles and emergence of pathogens.</title>
        <authorList>
            <person name="Haridas S."/>
            <person name="Albert R."/>
            <person name="Binder M."/>
            <person name="Bloem J."/>
            <person name="Labutti K."/>
            <person name="Salamov A."/>
            <person name="Andreopoulos B."/>
            <person name="Baker S."/>
            <person name="Barry K."/>
            <person name="Bills G."/>
            <person name="Bluhm B."/>
            <person name="Cannon C."/>
            <person name="Castanera R."/>
            <person name="Culley D."/>
            <person name="Daum C."/>
            <person name="Ezra D."/>
            <person name="Gonzalez J."/>
            <person name="Henrissat B."/>
            <person name="Kuo A."/>
            <person name="Liang C."/>
            <person name="Lipzen A."/>
            <person name="Lutzoni F."/>
            <person name="Magnuson J."/>
            <person name="Mondo S."/>
            <person name="Nolan M."/>
            <person name="Ohm R."/>
            <person name="Pangilinan J."/>
            <person name="Park H.-J."/>
            <person name="Ramirez L."/>
            <person name="Alfaro M."/>
            <person name="Sun H."/>
            <person name="Tritt A."/>
            <person name="Yoshinaga Y."/>
            <person name="Zwiers L.-H."/>
            <person name="Turgeon B."/>
            <person name="Goodwin S."/>
            <person name="Spatafora J."/>
            <person name="Crous P."/>
            <person name="Grigoriev I."/>
        </authorList>
    </citation>
    <scope>NUCLEOTIDE SEQUENCE</scope>
    <source>
        <strain evidence="2">CBS 122367</strain>
    </source>
</reference>
<organism evidence="2 3">
    <name type="scientific">Lentithecium fluviatile CBS 122367</name>
    <dbReference type="NCBI Taxonomy" id="1168545"/>
    <lineage>
        <taxon>Eukaryota</taxon>
        <taxon>Fungi</taxon>
        <taxon>Dikarya</taxon>
        <taxon>Ascomycota</taxon>
        <taxon>Pezizomycotina</taxon>
        <taxon>Dothideomycetes</taxon>
        <taxon>Pleosporomycetidae</taxon>
        <taxon>Pleosporales</taxon>
        <taxon>Massarineae</taxon>
        <taxon>Lentitheciaceae</taxon>
        <taxon>Lentithecium</taxon>
    </lineage>
</organism>
<accession>A0A6G1JFY9</accession>
<feature type="compositionally biased region" description="Low complexity" evidence="1">
    <location>
        <begin position="59"/>
        <end position="73"/>
    </location>
</feature>
<name>A0A6G1JFY9_9PLEO</name>
<sequence>MTPAEREAYLKEWDETEKTDTARKNGLIEKLIARGNKRTEDQLAQEAKEREAVRARAVVGAGSGAGASLAGESTANDTMIR</sequence>
<proteinExistence type="predicted"/>
<dbReference type="OrthoDB" id="5313204at2759"/>
<dbReference type="EMBL" id="MU005572">
    <property type="protein sequence ID" value="KAF2689477.1"/>
    <property type="molecule type" value="Genomic_DNA"/>
</dbReference>
<evidence type="ECO:0000313" key="3">
    <source>
        <dbReference type="Proteomes" id="UP000799291"/>
    </source>
</evidence>
<keyword evidence="3" id="KW-1185">Reference proteome</keyword>
<feature type="region of interest" description="Disordered" evidence="1">
    <location>
        <begin position="59"/>
        <end position="81"/>
    </location>
</feature>
<dbReference type="AlphaFoldDB" id="A0A6G1JFY9"/>
<dbReference type="Proteomes" id="UP000799291">
    <property type="component" value="Unassembled WGS sequence"/>
</dbReference>
<gene>
    <name evidence="2" type="ORF">K458DRAFT_413755</name>
</gene>
<evidence type="ECO:0000313" key="2">
    <source>
        <dbReference type="EMBL" id="KAF2689477.1"/>
    </source>
</evidence>